<keyword evidence="2" id="KW-0808">Transferase</keyword>
<evidence type="ECO:0000256" key="3">
    <source>
        <dbReference type="ARBA" id="ARBA00023157"/>
    </source>
</evidence>
<evidence type="ECO:0000313" key="7">
    <source>
        <dbReference type="Proteomes" id="UP000734854"/>
    </source>
</evidence>
<dbReference type="SUPFAM" id="SSF53448">
    <property type="entry name" value="Nucleotide-diphospho-sugar transferases"/>
    <property type="match status" value="1"/>
</dbReference>
<dbReference type="Gene3D" id="3.90.550.10">
    <property type="entry name" value="Spore Coat Polysaccharide Biosynthesis Protein SpsA, Chain A"/>
    <property type="match status" value="1"/>
</dbReference>
<dbReference type="Proteomes" id="UP000734854">
    <property type="component" value="Unassembled WGS sequence"/>
</dbReference>
<keyword evidence="4" id="KW-0812">Transmembrane</keyword>
<dbReference type="PANTHER" id="PTHR48410:SF1">
    <property type="entry name" value="GLYCOSYLINOSITOL PHOSPHORYLCERAMIDE MANNOSYL TRANSFERASE 1"/>
    <property type="match status" value="1"/>
</dbReference>
<feature type="transmembrane region" description="Helical" evidence="4">
    <location>
        <begin position="65"/>
        <end position="84"/>
    </location>
</feature>
<organism evidence="6 7">
    <name type="scientific">Zingiber officinale</name>
    <name type="common">Ginger</name>
    <name type="synonym">Amomum zingiber</name>
    <dbReference type="NCBI Taxonomy" id="94328"/>
    <lineage>
        <taxon>Eukaryota</taxon>
        <taxon>Viridiplantae</taxon>
        <taxon>Streptophyta</taxon>
        <taxon>Embryophyta</taxon>
        <taxon>Tracheophyta</taxon>
        <taxon>Spermatophyta</taxon>
        <taxon>Magnoliopsida</taxon>
        <taxon>Liliopsida</taxon>
        <taxon>Zingiberales</taxon>
        <taxon>Zingiberaceae</taxon>
        <taxon>Zingiber</taxon>
    </lineage>
</organism>
<keyword evidence="4" id="KW-0472">Membrane</keyword>
<sequence length="459" mass="51351">MAAFVGVRDVTLAGTGGASAVAVSGGASGEGSGLPYSPAKMKAASRGRAYYSLLLLPRVRKLSKVPILLAAGVVLAILLLVRQVGPLMGWSYHPSLSSASSSRFHILLVLFLPLHFAAVSTLTLNLASLIVVLSFCIGGRDGYTVLINTWKRDSLLKKTVAHYASCPKVDAIHVVWSEPDPPSESLKTHLRNILESKYSNKPYFQFNLNEEDDLNNRFKPIEGLKTDAIFSVDDDVIVRCSMLEFAFTVWQTASDTMVGFVPRMHWLSKEENGGIHYKYRGWWSVWWTGTYSMILSKTAFFHQKYLDMYTHQMPSAIREYVRRKRNCEDIAMSLLVANATRAPPIWVKGSCQKFLISMIFSHLAMVLKCLRMFIDAERRISESDMFQFGILGQVGPFTAVGEVIDFSMIYEIGSFGISSLEGHIERRTTCLNDFISLYESMPLVSTSTKAVDARQAWFW</sequence>
<feature type="domain" description="Glycosyl transferase 64" evidence="5">
    <location>
        <begin position="414"/>
        <end position="450"/>
    </location>
</feature>
<dbReference type="AlphaFoldDB" id="A0A8J5HYU4"/>
<name>A0A8J5HYU4_ZINOF</name>
<evidence type="ECO:0000256" key="4">
    <source>
        <dbReference type="SAM" id="Phobius"/>
    </source>
</evidence>
<dbReference type="InterPro" id="IPR015338">
    <property type="entry name" value="GT64_dom"/>
</dbReference>
<feature type="transmembrane region" description="Helical" evidence="4">
    <location>
        <begin position="104"/>
        <end position="137"/>
    </location>
</feature>
<dbReference type="InterPro" id="IPR029044">
    <property type="entry name" value="Nucleotide-diphossugar_trans"/>
</dbReference>
<evidence type="ECO:0000256" key="1">
    <source>
        <dbReference type="ARBA" id="ARBA00008700"/>
    </source>
</evidence>
<reference evidence="6 7" key="1">
    <citation type="submission" date="2020-08" db="EMBL/GenBank/DDBJ databases">
        <title>Plant Genome Project.</title>
        <authorList>
            <person name="Zhang R.-G."/>
        </authorList>
    </citation>
    <scope>NUCLEOTIDE SEQUENCE [LARGE SCALE GENOMIC DNA]</scope>
    <source>
        <tissue evidence="6">Rhizome</tissue>
    </source>
</reference>
<dbReference type="GO" id="GO:0016757">
    <property type="term" value="F:glycosyltransferase activity"/>
    <property type="evidence" value="ECO:0007669"/>
    <property type="project" value="InterPro"/>
</dbReference>
<dbReference type="Pfam" id="PF09258">
    <property type="entry name" value="Glyco_transf_64"/>
    <property type="match status" value="2"/>
</dbReference>
<dbReference type="InterPro" id="IPR053318">
    <property type="entry name" value="GT64"/>
</dbReference>
<dbReference type="PANTHER" id="PTHR48410">
    <property type="entry name" value="GLYCOSYLINOSITOL PHOSPHORYLCERAMIDE MANNOSYL TRANSFERASE 1"/>
    <property type="match status" value="1"/>
</dbReference>
<feature type="domain" description="Glycosyl transferase 64" evidence="5">
    <location>
        <begin position="143"/>
        <end position="373"/>
    </location>
</feature>
<keyword evidence="4" id="KW-1133">Transmembrane helix</keyword>
<proteinExistence type="inferred from homology"/>
<protein>
    <recommendedName>
        <fullName evidence="5">Glycosyl transferase 64 domain-containing protein</fullName>
    </recommendedName>
</protein>
<gene>
    <name evidence="6" type="ORF">ZIOFF_006728</name>
</gene>
<comment type="caution">
    <text evidence="6">The sequence shown here is derived from an EMBL/GenBank/DDBJ whole genome shotgun (WGS) entry which is preliminary data.</text>
</comment>
<comment type="similarity">
    <text evidence="1">Belongs to the glycosyltransferase 64 family.</text>
</comment>
<keyword evidence="3" id="KW-1015">Disulfide bond</keyword>
<evidence type="ECO:0000259" key="5">
    <source>
        <dbReference type="Pfam" id="PF09258"/>
    </source>
</evidence>
<keyword evidence="7" id="KW-1185">Reference proteome</keyword>
<evidence type="ECO:0000313" key="6">
    <source>
        <dbReference type="EMBL" id="KAG6532869.1"/>
    </source>
</evidence>
<accession>A0A8J5HYU4</accession>
<dbReference type="EMBL" id="JACMSC010000002">
    <property type="protein sequence ID" value="KAG6532869.1"/>
    <property type="molecule type" value="Genomic_DNA"/>
</dbReference>
<evidence type="ECO:0000256" key="2">
    <source>
        <dbReference type="ARBA" id="ARBA00022679"/>
    </source>
</evidence>
<dbReference type="GO" id="GO:0016020">
    <property type="term" value="C:membrane"/>
    <property type="evidence" value="ECO:0007669"/>
    <property type="project" value="InterPro"/>
</dbReference>